<dbReference type="PANTHER" id="PTHR32089">
    <property type="entry name" value="METHYL-ACCEPTING CHEMOTAXIS PROTEIN MCPB"/>
    <property type="match status" value="1"/>
</dbReference>
<dbReference type="CDD" id="cd06225">
    <property type="entry name" value="HAMP"/>
    <property type="match status" value="1"/>
</dbReference>
<dbReference type="Pfam" id="PF00672">
    <property type="entry name" value="HAMP"/>
    <property type="match status" value="1"/>
</dbReference>
<evidence type="ECO:0000256" key="12">
    <source>
        <dbReference type="SAM" id="Phobius"/>
    </source>
</evidence>
<organism evidence="16 17">
    <name type="scientific">Aliikangiella coralliicola</name>
    <dbReference type="NCBI Taxonomy" id="2592383"/>
    <lineage>
        <taxon>Bacteria</taxon>
        <taxon>Pseudomonadati</taxon>
        <taxon>Pseudomonadota</taxon>
        <taxon>Gammaproteobacteria</taxon>
        <taxon>Oceanospirillales</taxon>
        <taxon>Pleioneaceae</taxon>
        <taxon>Aliikangiella</taxon>
    </lineage>
</organism>
<comment type="subcellular location">
    <subcellularLocation>
        <location evidence="1">Cell inner membrane</location>
        <topology evidence="1">Multi-pass membrane protein</topology>
    </subcellularLocation>
</comment>
<dbReference type="Gene3D" id="1.10.287.950">
    <property type="entry name" value="Methyl-accepting chemotaxis protein"/>
    <property type="match status" value="1"/>
</dbReference>
<dbReference type="GO" id="GO:0004888">
    <property type="term" value="F:transmembrane signaling receptor activity"/>
    <property type="evidence" value="ECO:0007669"/>
    <property type="project" value="InterPro"/>
</dbReference>
<dbReference type="Proteomes" id="UP000315439">
    <property type="component" value="Unassembled WGS sequence"/>
</dbReference>
<keyword evidence="6 12" id="KW-0812">Transmembrane</keyword>
<dbReference type="InterPro" id="IPR003660">
    <property type="entry name" value="HAMP_dom"/>
</dbReference>
<evidence type="ECO:0000256" key="7">
    <source>
        <dbReference type="ARBA" id="ARBA00022989"/>
    </source>
</evidence>
<dbReference type="SUPFAM" id="SSF58104">
    <property type="entry name" value="Methyl-accepting chemotaxis protein (MCP) signaling domain"/>
    <property type="match status" value="1"/>
</dbReference>
<dbReference type="GO" id="GO:0007165">
    <property type="term" value="P:signal transduction"/>
    <property type="evidence" value="ECO:0007669"/>
    <property type="project" value="UniProtKB-KW"/>
</dbReference>
<dbReference type="InterPro" id="IPR029151">
    <property type="entry name" value="Sensor-like_sf"/>
</dbReference>
<dbReference type="EMBL" id="VIKS01000004">
    <property type="protein sequence ID" value="TQV88384.1"/>
    <property type="molecule type" value="Genomic_DNA"/>
</dbReference>
<evidence type="ECO:0000313" key="16">
    <source>
        <dbReference type="EMBL" id="TQV88384.1"/>
    </source>
</evidence>
<gene>
    <name evidence="16" type="ORF">FLL46_07630</name>
</gene>
<dbReference type="Gene3D" id="3.30.450.20">
    <property type="entry name" value="PAS domain"/>
    <property type="match status" value="2"/>
</dbReference>
<evidence type="ECO:0000256" key="2">
    <source>
        <dbReference type="ARBA" id="ARBA00022475"/>
    </source>
</evidence>
<dbReference type="SMART" id="SM00283">
    <property type="entry name" value="MA"/>
    <property type="match status" value="1"/>
</dbReference>
<dbReference type="InterPro" id="IPR033479">
    <property type="entry name" value="dCache_1"/>
</dbReference>
<dbReference type="PRINTS" id="PR00260">
    <property type="entry name" value="CHEMTRNSDUCR"/>
</dbReference>
<evidence type="ECO:0000256" key="1">
    <source>
        <dbReference type="ARBA" id="ARBA00004429"/>
    </source>
</evidence>
<accession>A0A545UFY3</accession>
<evidence type="ECO:0000259" key="15">
    <source>
        <dbReference type="PROSITE" id="PS50885"/>
    </source>
</evidence>
<dbReference type="PROSITE" id="PS50111">
    <property type="entry name" value="CHEMOTAXIS_TRANSDUC_2"/>
    <property type="match status" value="1"/>
</dbReference>
<feature type="transmembrane region" description="Helical" evidence="12">
    <location>
        <begin position="278"/>
        <end position="301"/>
    </location>
</feature>
<evidence type="ECO:0000256" key="9">
    <source>
        <dbReference type="ARBA" id="ARBA00023224"/>
    </source>
</evidence>
<feature type="domain" description="HAMP" evidence="15">
    <location>
        <begin position="298"/>
        <end position="352"/>
    </location>
</feature>
<keyword evidence="9 11" id="KW-0807">Transducer</keyword>
<dbReference type="InterPro" id="IPR000727">
    <property type="entry name" value="T_SNARE_dom"/>
</dbReference>
<evidence type="ECO:0000256" key="11">
    <source>
        <dbReference type="PROSITE-ProRule" id="PRU00284"/>
    </source>
</evidence>
<dbReference type="GO" id="GO:0005886">
    <property type="term" value="C:plasma membrane"/>
    <property type="evidence" value="ECO:0007669"/>
    <property type="project" value="UniProtKB-SubCell"/>
</dbReference>
<dbReference type="PROSITE" id="PS50885">
    <property type="entry name" value="HAMP"/>
    <property type="match status" value="1"/>
</dbReference>
<dbReference type="InterPro" id="IPR004090">
    <property type="entry name" value="Chemotax_Me-accpt_rcpt"/>
</dbReference>
<sequence>MKNLQFSHKLIILSSTILVLALGASAINNYLILKSKTESDLKASIQEISSSISANISDWLNRKSDIVLSMAISAETHTDRNSLVKILKQSDRTGSFKNTFVGLASSKEMIIDDQTIVLPDGYDPTGRPWYTLAKAPGKASFTEPYYDANEHYLVISISTPVVQNGQHIGVAGADIQLTDIVNIVNKVDYLGLGYAFLVTSEGKILSHPQKDLANKNLTDIFSTRPALSPQLTEYKIDNNDQLVSFHKIEGVESVDWYLGVILDREQAYASLEELKYQALIYGLIAVIATIALMGLALNILMKPIRHLSDAMKDIAKGRGDLTQRLEVETHDEIGQLSSDFNEFMEKMHESIKNVNTSTMQLNQNISQVREVIESSQSLFDNQNNRTNNVAMAIHQLNDSSNEISSNAQQASRLTSDAHQVSDDSREFLNSNINNIQMLSKNVSESGEHIQELGSHTENIGNILEVIKSISDQTNLLALNAAIEAARAGEQGRGFAVVADEVRQLAHRAADSTNEIQEMIQNLQQVVSSVGKSMQESTSQSNVCVSTANQAGEKMKTIMDAINDIDDENQSVASSTEEQSRVIEGINNEIAELTSLTQRGDDNLDQITRECDLLQKQFDDLNNLVGRFKL</sequence>
<keyword evidence="17" id="KW-1185">Reference proteome</keyword>
<evidence type="ECO:0000313" key="17">
    <source>
        <dbReference type="Proteomes" id="UP000315439"/>
    </source>
</evidence>
<evidence type="ECO:0000256" key="8">
    <source>
        <dbReference type="ARBA" id="ARBA00023136"/>
    </source>
</evidence>
<evidence type="ECO:0000259" key="14">
    <source>
        <dbReference type="PROSITE" id="PS50192"/>
    </source>
</evidence>
<reference evidence="16 17" key="1">
    <citation type="submission" date="2019-07" db="EMBL/GenBank/DDBJ databases">
        <title>Draft genome for Aliikangiella sp. M105.</title>
        <authorList>
            <person name="Wang G."/>
        </authorList>
    </citation>
    <scope>NUCLEOTIDE SEQUENCE [LARGE SCALE GENOMIC DNA]</scope>
    <source>
        <strain evidence="16 17">M105</strain>
    </source>
</reference>
<dbReference type="SUPFAM" id="SSF103190">
    <property type="entry name" value="Sensory domain-like"/>
    <property type="match status" value="1"/>
</dbReference>
<comment type="similarity">
    <text evidence="10">Belongs to the methyl-accepting chemotaxis (MCP) protein family.</text>
</comment>
<dbReference type="RefSeq" id="WP_142892892.1">
    <property type="nucleotide sequence ID" value="NZ_ML660162.1"/>
</dbReference>
<keyword evidence="2" id="KW-1003">Cell membrane</keyword>
<comment type="caution">
    <text evidence="16">The sequence shown here is derived from an EMBL/GenBank/DDBJ whole genome shotgun (WGS) entry which is preliminary data.</text>
</comment>
<protein>
    <submittedName>
        <fullName evidence="16">Methyl-accepting chemotaxis protein</fullName>
    </submittedName>
</protein>
<dbReference type="CDD" id="cd11386">
    <property type="entry name" value="MCP_signal"/>
    <property type="match status" value="1"/>
</dbReference>
<evidence type="ECO:0000256" key="6">
    <source>
        <dbReference type="ARBA" id="ARBA00022692"/>
    </source>
</evidence>
<dbReference type="PROSITE" id="PS50192">
    <property type="entry name" value="T_SNARE"/>
    <property type="match status" value="1"/>
</dbReference>
<dbReference type="SMART" id="SM00304">
    <property type="entry name" value="HAMP"/>
    <property type="match status" value="1"/>
</dbReference>
<dbReference type="CDD" id="cd12913">
    <property type="entry name" value="PDC1_MCP_like"/>
    <property type="match status" value="1"/>
</dbReference>
<evidence type="ECO:0000256" key="3">
    <source>
        <dbReference type="ARBA" id="ARBA00022481"/>
    </source>
</evidence>
<dbReference type="Pfam" id="PF02743">
    <property type="entry name" value="dCache_1"/>
    <property type="match status" value="1"/>
</dbReference>
<proteinExistence type="inferred from homology"/>
<dbReference type="Pfam" id="PF00015">
    <property type="entry name" value="MCPsignal"/>
    <property type="match status" value="1"/>
</dbReference>
<evidence type="ECO:0000256" key="10">
    <source>
        <dbReference type="ARBA" id="ARBA00029447"/>
    </source>
</evidence>
<keyword evidence="8 12" id="KW-0472">Membrane</keyword>
<dbReference type="OrthoDB" id="2489132at2"/>
<keyword evidence="4" id="KW-0145">Chemotaxis</keyword>
<dbReference type="FunFam" id="1.10.287.950:FF:000001">
    <property type="entry name" value="Methyl-accepting chemotaxis sensory transducer"/>
    <property type="match status" value="1"/>
</dbReference>
<feature type="domain" description="T-SNARE coiled-coil homology" evidence="14">
    <location>
        <begin position="544"/>
        <end position="606"/>
    </location>
</feature>
<keyword evidence="5" id="KW-0997">Cell inner membrane</keyword>
<name>A0A545UFY3_9GAMM</name>
<evidence type="ECO:0000259" key="13">
    <source>
        <dbReference type="PROSITE" id="PS50111"/>
    </source>
</evidence>
<dbReference type="AlphaFoldDB" id="A0A545UFY3"/>
<evidence type="ECO:0000256" key="5">
    <source>
        <dbReference type="ARBA" id="ARBA00022519"/>
    </source>
</evidence>
<dbReference type="CDD" id="cd12912">
    <property type="entry name" value="PDC2_MCP_like"/>
    <property type="match status" value="1"/>
</dbReference>
<evidence type="ECO:0000256" key="4">
    <source>
        <dbReference type="ARBA" id="ARBA00022500"/>
    </source>
</evidence>
<dbReference type="InterPro" id="IPR004089">
    <property type="entry name" value="MCPsignal_dom"/>
</dbReference>
<dbReference type="GO" id="GO:0006935">
    <property type="term" value="P:chemotaxis"/>
    <property type="evidence" value="ECO:0007669"/>
    <property type="project" value="UniProtKB-KW"/>
</dbReference>
<feature type="domain" description="Methyl-accepting transducer" evidence="13">
    <location>
        <begin position="357"/>
        <end position="593"/>
    </location>
</feature>
<keyword evidence="7 12" id="KW-1133">Transmembrane helix</keyword>
<dbReference type="PANTHER" id="PTHR32089:SF39">
    <property type="entry name" value="METHYL-ACCEPTING CHEMOTAXIS PROTEIN HLYB"/>
    <property type="match status" value="1"/>
</dbReference>
<keyword evidence="3" id="KW-0488">Methylation</keyword>